<dbReference type="Gene3D" id="2.60.40.10">
    <property type="entry name" value="Immunoglobulins"/>
    <property type="match status" value="1"/>
</dbReference>
<feature type="domain" description="Bacterial alpha-L-rhamnosidase N-terminal" evidence="5">
    <location>
        <begin position="147"/>
        <end position="317"/>
    </location>
</feature>
<dbReference type="PIRSF" id="PIRSF010631">
    <property type="entry name" value="A-rhamnsds"/>
    <property type="match status" value="1"/>
</dbReference>
<dbReference type="RefSeq" id="WP_194412698.1">
    <property type="nucleotide sequence ID" value="NZ_BAABKZ010000001.1"/>
</dbReference>
<dbReference type="PANTHER" id="PTHR33307:SF6">
    <property type="entry name" value="ALPHA-RHAMNOSIDASE (EUROFUNG)-RELATED"/>
    <property type="match status" value="1"/>
</dbReference>
<dbReference type="GO" id="GO:0016787">
    <property type="term" value="F:hydrolase activity"/>
    <property type="evidence" value="ECO:0007669"/>
    <property type="project" value="UniProtKB-KW"/>
</dbReference>
<evidence type="ECO:0000313" key="8">
    <source>
        <dbReference type="EMBL" id="GAA5087387.1"/>
    </source>
</evidence>
<dbReference type="InterPro" id="IPR013783">
    <property type="entry name" value="Ig-like_fold"/>
</dbReference>
<dbReference type="Gene3D" id="1.50.10.10">
    <property type="match status" value="1"/>
</dbReference>
<evidence type="ECO:0000259" key="4">
    <source>
        <dbReference type="Pfam" id="PF05592"/>
    </source>
</evidence>
<dbReference type="InterPro" id="IPR016007">
    <property type="entry name" value="Alpha_rhamnosid"/>
</dbReference>
<feature type="domain" description="Alpha-L-rhamnosidase concanavalin-like" evidence="4">
    <location>
        <begin position="329"/>
        <end position="433"/>
    </location>
</feature>
<dbReference type="EMBL" id="BAABKZ010000001">
    <property type="protein sequence ID" value="GAA5087387.1"/>
    <property type="molecule type" value="Genomic_DNA"/>
</dbReference>
<dbReference type="InterPro" id="IPR012341">
    <property type="entry name" value="6hp_glycosidase-like_sf"/>
</dbReference>
<dbReference type="InterPro" id="IPR008902">
    <property type="entry name" value="Rhamnosid_concanavalin"/>
</dbReference>
<dbReference type="Pfam" id="PF08531">
    <property type="entry name" value="Bac_rhamnosid_N"/>
    <property type="match status" value="1"/>
</dbReference>
<dbReference type="Pfam" id="PF25788">
    <property type="entry name" value="Ig_Rha78A_N"/>
    <property type="match status" value="1"/>
</dbReference>
<dbReference type="Proteomes" id="UP001501407">
    <property type="component" value="Unassembled WGS sequence"/>
</dbReference>
<dbReference type="Pfam" id="PF05592">
    <property type="entry name" value="Bac_rhamnosid"/>
    <property type="match status" value="1"/>
</dbReference>
<comment type="catalytic activity">
    <reaction evidence="1">
        <text>Hydrolysis of terminal non-reducing alpha-L-rhamnose residues in alpha-L-rhamnosides.</text>
        <dbReference type="EC" id="3.2.1.40"/>
    </reaction>
</comment>
<feature type="domain" description="Alpha-L-rhamnosidase C-terminal" evidence="7">
    <location>
        <begin position="783"/>
        <end position="855"/>
    </location>
</feature>
<dbReference type="InterPro" id="IPR035398">
    <property type="entry name" value="Bac_rhamnosid_C"/>
</dbReference>
<keyword evidence="3 8" id="KW-0378">Hydrolase</keyword>
<dbReference type="EC" id="3.2.1.40" evidence="2"/>
<dbReference type="SUPFAM" id="SSF48208">
    <property type="entry name" value="Six-hairpin glycosidases"/>
    <property type="match status" value="1"/>
</dbReference>
<organism evidence="8 9">
    <name type="scientific">Microbacterium yannicii</name>
    <dbReference type="NCBI Taxonomy" id="671622"/>
    <lineage>
        <taxon>Bacteria</taxon>
        <taxon>Bacillati</taxon>
        <taxon>Actinomycetota</taxon>
        <taxon>Actinomycetes</taxon>
        <taxon>Micrococcales</taxon>
        <taxon>Microbacteriaceae</taxon>
        <taxon>Microbacterium</taxon>
    </lineage>
</organism>
<reference evidence="9" key="1">
    <citation type="journal article" date="2019" name="Int. J. Syst. Evol. Microbiol.">
        <title>The Global Catalogue of Microorganisms (GCM) 10K type strain sequencing project: providing services to taxonomists for standard genome sequencing and annotation.</title>
        <authorList>
            <consortium name="The Broad Institute Genomics Platform"/>
            <consortium name="The Broad Institute Genome Sequencing Center for Infectious Disease"/>
            <person name="Wu L."/>
            <person name="Ma J."/>
        </authorList>
    </citation>
    <scope>NUCLEOTIDE SEQUENCE [LARGE SCALE GENOMIC DNA]</scope>
    <source>
        <strain evidence="9">JCM 18959</strain>
    </source>
</reference>
<protein>
    <recommendedName>
        <fullName evidence="2">alpha-L-rhamnosidase</fullName>
        <ecNumber evidence="2">3.2.1.40</ecNumber>
    </recommendedName>
</protein>
<gene>
    <name evidence="8" type="ORF">GCM10025760_08500</name>
</gene>
<evidence type="ECO:0000259" key="5">
    <source>
        <dbReference type="Pfam" id="PF08531"/>
    </source>
</evidence>
<dbReference type="Pfam" id="PF17390">
    <property type="entry name" value="Bac_rhamnosid_C"/>
    <property type="match status" value="1"/>
</dbReference>
<feature type="domain" description="Alpha-L-rhamnosidase six-hairpin glycosidase" evidence="6">
    <location>
        <begin position="437"/>
        <end position="781"/>
    </location>
</feature>
<name>A0ABP9M067_9MICO</name>
<sequence>MSSPVPTATVVPVPTVVTDAPHGSDVVASPAPEIGWRTETTTPDWLQAGAEIELTRDGDVSTHRIDGRTSTRVAWPFALLEPRERASLRVRVTGEDGVQGEWSEPRRVTAGFLGDGEWRATTIGLAAPEHTAQPAYLRTEFRATGPVARATLYATAVGVYQVAIGGVDVDDQVMKPGWTPYEQRTIHETTDVTPLVAEGANAIGVRLAGAWATERFGFRDSARPLYGDQPRFAAQLLLEYADGSSEWVTTDASWQASTGPITASGLYTGENYDARLVLVDAEGRGFAEAGYAAEGWEAAAEREPVRTPEARVSPFVRRLEELSVQEVITTPSGKTVLDFGQNLVGRLRLRVSGPAGAEITLRHAEVLEHGELGTRPLRAAAATDHYTLSGKGQGDGGVEEWEPEFTFHGFRYAEVDGWPGEFDPSAVTALVIHSDMERTGWFEASDPLVDRLHENIVWGLRGNFLYLPTDCPQRDERLGWTGDIQVFAPTASFLYDVRGFLDSWLRDLAIEQVDGVVPFVVPNALGVARPAAAWGDAATIVPWVLHERYADVATIERQYPSMKGWADVLIGLAGPRRLWEGMFQFGDWLDPDAPPEQPANAKTDGDIVASAYLFRSADAVARAAALLGRDDEAQQYAGIAEEVRAAFLAEYVTPAGRMMSDAQTAYAMAIVFDIAPADQQETLGARLAELTRLSGYRIGTGFVGTPIIQDALTRTGHLETARRLLTQTENPSWLYPVTMGATTIWERWDSMLPDGSINPGEMTSFNHYALGAIGDWLHRVVAGLAPDAPGYARLRIQPHPLAGLDHAWAEHLTPYGTARAGWARADGVIRIEAIVPANTTAVVALPDGRELEVGSGTHEWEVEDAAPPAAASRIGLDSTLAAVIDDLDAYRAIGEVLEAANPEAAHAFRTNTKWSERRELGEALFMHAGPDTQREIAERLAELSAQREDATADA</sequence>
<dbReference type="InterPro" id="IPR008928">
    <property type="entry name" value="6-hairpin_glycosidase_sf"/>
</dbReference>
<evidence type="ECO:0000259" key="6">
    <source>
        <dbReference type="Pfam" id="PF17389"/>
    </source>
</evidence>
<evidence type="ECO:0000313" key="9">
    <source>
        <dbReference type="Proteomes" id="UP001501407"/>
    </source>
</evidence>
<dbReference type="Pfam" id="PF17389">
    <property type="entry name" value="Bac_rhamnosid6H"/>
    <property type="match status" value="1"/>
</dbReference>
<evidence type="ECO:0000256" key="3">
    <source>
        <dbReference type="ARBA" id="ARBA00022801"/>
    </source>
</evidence>
<comment type="caution">
    <text evidence="8">The sequence shown here is derived from an EMBL/GenBank/DDBJ whole genome shotgun (WGS) entry which is preliminary data.</text>
</comment>
<dbReference type="Gene3D" id="2.60.120.260">
    <property type="entry name" value="Galactose-binding domain-like"/>
    <property type="match status" value="2"/>
</dbReference>
<keyword evidence="9" id="KW-1185">Reference proteome</keyword>
<evidence type="ECO:0000256" key="2">
    <source>
        <dbReference type="ARBA" id="ARBA00012652"/>
    </source>
</evidence>
<evidence type="ECO:0000259" key="7">
    <source>
        <dbReference type="Pfam" id="PF17390"/>
    </source>
</evidence>
<dbReference type="Gene3D" id="2.60.420.10">
    <property type="entry name" value="Maltose phosphorylase, domain 3"/>
    <property type="match status" value="1"/>
</dbReference>
<accession>A0ABP9M067</accession>
<evidence type="ECO:0000256" key="1">
    <source>
        <dbReference type="ARBA" id="ARBA00001445"/>
    </source>
</evidence>
<proteinExistence type="predicted"/>
<dbReference type="InterPro" id="IPR013737">
    <property type="entry name" value="Bac_rhamnosid_N"/>
</dbReference>
<dbReference type="PANTHER" id="PTHR33307">
    <property type="entry name" value="ALPHA-RHAMNOSIDASE (EUROFUNG)"/>
    <property type="match status" value="1"/>
</dbReference>
<dbReference type="InterPro" id="IPR035396">
    <property type="entry name" value="Bac_rhamnosid6H"/>
</dbReference>